<comment type="caution">
    <text evidence="2">The sequence shown here is derived from an EMBL/GenBank/DDBJ whole genome shotgun (WGS) entry which is preliminary data.</text>
</comment>
<name>A0ABN9VPU2_9DINO</name>
<reference evidence="2" key="1">
    <citation type="submission" date="2023-10" db="EMBL/GenBank/DDBJ databases">
        <authorList>
            <person name="Chen Y."/>
            <person name="Shah S."/>
            <person name="Dougan E. K."/>
            <person name="Thang M."/>
            <person name="Chan C."/>
        </authorList>
    </citation>
    <scope>NUCLEOTIDE SEQUENCE [LARGE SCALE GENOMIC DNA]</scope>
</reference>
<accession>A0ABN9VPU2</accession>
<feature type="region of interest" description="Disordered" evidence="1">
    <location>
        <begin position="1"/>
        <end position="39"/>
    </location>
</feature>
<evidence type="ECO:0000313" key="2">
    <source>
        <dbReference type="EMBL" id="CAK0875429.1"/>
    </source>
</evidence>
<feature type="region of interest" description="Disordered" evidence="1">
    <location>
        <begin position="68"/>
        <end position="142"/>
    </location>
</feature>
<dbReference type="EMBL" id="CAUYUJ010017511">
    <property type="protein sequence ID" value="CAK0875429.1"/>
    <property type="molecule type" value="Genomic_DNA"/>
</dbReference>
<keyword evidence="3" id="KW-1185">Reference proteome</keyword>
<protein>
    <submittedName>
        <fullName evidence="2">Uncharacterized protein</fullName>
    </submittedName>
</protein>
<gene>
    <name evidence="2" type="ORF">PCOR1329_LOCUS60105</name>
</gene>
<evidence type="ECO:0000256" key="1">
    <source>
        <dbReference type="SAM" id="MobiDB-lite"/>
    </source>
</evidence>
<organism evidence="2 3">
    <name type="scientific">Prorocentrum cordatum</name>
    <dbReference type="NCBI Taxonomy" id="2364126"/>
    <lineage>
        <taxon>Eukaryota</taxon>
        <taxon>Sar</taxon>
        <taxon>Alveolata</taxon>
        <taxon>Dinophyceae</taxon>
        <taxon>Prorocentrales</taxon>
        <taxon>Prorocentraceae</taxon>
        <taxon>Prorocentrum</taxon>
    </lineage>
</organism>
<sequence>MWPPHQEGEPLAGQRGRPQTADLARRGSSATGARQAAGHRWGACAAGGLQVGSDPPRRVEDIGLHAEPVWNNVSPPGALLPRREITGGEAGGASPNPSGANITLDEPLGLNNHGDEGLGGLQSPRRAIGAETPPTFFPEIRA</sequence>
<proteinExistence type="predicted"/>
<evidence type="ECO:0000313" key="3">
    <source>
        <dbReference type="Proteomes" id="UP001189429"/>
    </source>
</evidence>
<dbReference type="Proteomes" id="UP001189429">
    <property type="component" value="Unassembled WGS sequence"/>
</dbReference>